<organism evidence="1 2">
    <name type="scientific">Streptococcus wuxiensis</name>
    <dbReference type="NCBI Taxonomy" id="3095078"/>
    <lineage>
        <taxon>Bacteria</taxon>
        <taxon>Bacillati</taxon>
        <taxon>Bacillota</taxon>
        <taxon>Bacilli</taxon>
        <taxon>Lactobacillales</taxon>
        <taxon>Streptococcaceae</taxon>
        <taxon>Streptococcus</taxon>
    </lineage>
</organism>
<proteinExistence type="predicted"/>
<evidence type="ECO:0000313" key="1">
    <source>
        <dbReference type="EMBL" id="MDY4337840.1"/>
    </source>
</evidence>
<name>A0ABU5FTL9_9STRE</name>
<accession>A0ABU5FTL9</accession>
<protein>
    <submittedName>
        <fullName evidence="1">Uncharacterized protein</fullName>
    </submittedName>
</protein>
<evidence type="ECO:0000313" key="2">
    <source>
        <dbReference type="Proteomes" id="UP001272345"/>
    </source>
</evidence>
<dbReference type="EMBL" id="JAXHDO010000005">
    <property type="protein sequence ID" value="MDY4337840.1"/>
    <property type="molecule type" value="Genomic_DNA"/>
</dbReference>
<reference evidence="1 2" key="1">
    <citation type="submission" date="2023-11" db="EMBL/GenBank/DDBJ databases">
        <title>Streptococcus wuxiensis sp. nov., Streptococcus jiangnanensis sp. nov., Streptococcus fermentans sp. nov., three novel members of the genus Streptococcus isolated from breast milk.</title>
        <authorList>
            <person name="Zhou Y."/>
            <person name="Yang B."/>
        </authorList>
    </citation>
    <scope>NUCLEOTIDE SEQUENCE [LARGE SCALE GENOMIC DNA]</scope>
    <source>
        <strain evidence="1 2">21WXBC0057M1</strain>
    </source>
</reference>
<dbReference type="Proteomes" id="UP001272345">
    <property type="component" value="Unassembled WGS sequence"/>
</dbReference>
<gene>
    <name evidence="1" type="ORF">SPC83_06830</name>
</gene>
<comment type="caution">
    <text evidence="1">The sequence shown here is derived from an EMBL/GenBank/DDBJ whole genome shotgun (WGS) entry which is preliminary data.</text>
</comment>
<dbReference type="RefSeq" id="WP_024054483.1">
    <property type="nucleotide sequence ID" value="NZ_JAXHDO010000005.1"/>
</dbReference>
<sequence length="44" mass="5464">MLTVEEKNFLDRYKRVSYHRFYEIERFVTLSEKLSERPPKADKN</sequence>
<keyword evidence="2" id="KW-1185">Reference proteome</keyword>